<feature type="transmembrane region" description="Helical" evidence="6">
    <location>
        <begin position="171"/>
        <end position="190"/>
    </location>
</feature>
<evidence type="ECO:0000313" key="10">
    <source>
        <dbReference type="Proteomes" id="UP000622317"/>
    </source>
</evidence>
<evidence type="ECO:0000256" key="6">
    <source>
        <dbReference type="SAM" id="Phobius"/>
    </source>
</evidence>
<evidence type="ECO:0000259" key="8">
    <source>
        <dbReference type="Pfam" id="PF00662"/>
    </source>
</evidence>
<feature type="transmembrane region" description="Helical" evidence="6">
    <location>
        <begin position="251"/>
        <end position="274"/>
    </location>
</feature>
<reference evidence="9" key="1">
    <citation type="submission" date="2020-09" db="EMBL/GenBank/DDBJ databases">
        <title>Pelagicoccus enzymogenes sp. nov. with an EPS production, isolated from marine sediment.</title>
        <authorList>
            <person name="Feng X."/>
        </authorList>
    </citation>
    <scope>NUCLEOTIDE SEQUENCE</scope>
    <source>
        <strain evidence="9">NFK12</strain>
    </source>
</reference>
<keyword evidence="10" id="KW-1185">Reference proteome</keyword>
<feature type="transmembrane region" description="Helical" evidence="6">
    <location>
        <begin position="85"/>
        <end position="105"/>
    </location>
</feature>
<proteinExistence type="predicted"/>
<feature type="domain" description="NADH:quinone oxidoreductase/Mrp antiporter transmembrane" evidence="7">
    <location>
        <begin position="136"/>
        <end position="427"/>
    </location>
</feature>
<feature type="transmembrane region" description="Helical" evidence="6">
    <location>
        <begin position="140"/>
        <end position="159"/>
    </location>
</feature>
<evidence type="ECO:0000313" key="9">
    <source>
        <dbReference type="EMBL" id="MBD5780617.1"/>
    </source>
</evidence>
<feature type="transmembrane region" description="Helical" evidence="6">
    <location>
        <begin position="383"/>
        <end position="403"/>
    </location>
</feature>
<dbReference type="PRINTS" id="PR01434">
    <property type="entry name" value="NADHDHGNASE5"/>
</dbReference>
<evidence type="ECO:0000259" key="7">
    <source>
        <dbReference type="Pfam" id="PF00361"/>
    </source>
</evidence>
<feature type="transmembrane region" description="Helical" evidence="6">
    <location>
        <begin position="343"/>
        <end position="362"/>
    </location>
</feature>
<dbReference type="InterPro" id="IPR050616">
    <property type="entry name" value="CPA3_Na-H_Antiporter_A"/>
</dbReference>
<feature type="transmembrane region" description="Helical" evidence="6">
    <location>
        <begin position="313"/>
        <end position="331"/>
    </location>
</feature>
<name>A0A927F8V0_9BACT</name>
<gene>
    <name evidence="9" type="ORF">IEN85_14035</name>
</gene>
<feature type="transmembrane region" description="Helical" evidence="6">
    <location>
        <begin position="6"/>
        <end position="28"/>
    </location>
</feature>
<dbReference type="InterPro" id="IPR001750">
    <property type="entry name" value="ND/Mrp_TM"/>
</dbReference>
<dbReference type="PANTHER" id="PTHR43373">
    <property type="entry name" value="NA(+)/H(+) ANTIPORTER SUBUNIT"/>
    <property type="match status" value="1"/>
</dbReference>
<dbReference type="Pfam" id="PF00662">
    <property type="entry name" value="Proton_antipo_N"/>
    <property type="match status" value="1"/>
</dbReference>
<evidence type="ECO:0000256" key="2">
    <source>
        <dbReference type="ARBA" id="ARBA00022692"/>
    </source>
</evidence>
<dbReference type="EMBL" id="JACYFG010000036">
    <property type="protein sequence ID" value="MBD5780617.1"/>
    <property type="molecule type" value="Genomic_DNA"/>
</dbReference>
<feature type="transmembrane region" description="Helical" evidence="6">
    <location>
        <begin position="461"/>
        <end position="479"/>
    </location>
</feature>
<feature type="transmembrane region" description="Helical" evidence="6">
    <location>
        <begin position="117"/>
        <end position="134"/>
    </location>
</feature>
<feature type="transmembrane region" description="Helical" evidence="6">
    <location>
        <begin position="40"/>
        <end position="60"/>
    </location>
</feature>
<accession>A0A927F8V0</accession>
<dbReference type="RefSeq" id="WP_191617713.1">
    <property type="nucleotide sequence ID" value="NZ_JACYFG010000036.1"/>
</dbReference>
<feature type="domain" description="NADH-Ubiquinone oxidoreductase (complex I) chain 5 N-terminal" evidence="8">
    <location>
        <begin position="76"/>
        <end position="120"/>
    </location>
</feature>
<dbReference type="InterPro" id="IPR001516">
    <property type="entry name" value="Proton_antipo_N"/>
</dbReference>
<dbReference type="PANTHER" id="PTHR43373:SF1">
    <property type="entry name" value="NA(+)_H(+) ANTIPORTER SUBUNIT A"/>
    <property type="match status" value="1"/>
</dbReference>
<dbReference type="AlphaFoldDB" id="A0A927F8V0"/>
<comment type="subcellular location">
    <subcellularLocation>
        <location evidence="1">Endomembrane system</location>
        <topology evidence="1">Multi-pass membrane protein</topology>
    </subcellularLocation>
    <subcellularLocation>
        <location evidence="5">Membrane</location>
        <topology evidence="5">Multi-pass membrane protein</topology>
    </subcellularLocation>
</comment>
<organism evidence="9 10">
    <name type="scientific">Pelagicoccus enzymogenes</name>
    <dbReference type="NCBI Taxonomy" id="2773457"/>
    <lineage>
        <taxon>Bacteria</taxon>
        <taxon>Pseudomonadati</taxon>
        <taxon>Verrucomicrobiota</taxon>
        <taxon>Opitutia</taxon>
        <taxon>Puniceicoccales</taxon>
        <taxon>Pelagicoccaceae</taxon>
        <taxon>Pelagicoccus</taxon>
    </lineage>
</organism>
<evidence type="ECO:0000256" key="5">
    <source>
        <dbReference type="RuleBase" id="RU000320"/>
    </source>
</evidence>
<comment type="caution">
    <text evidence="9">The sequence shown here is derived from an EMBL/GenBank/DDBJ whole genome shotgun (WGS) entry which is preliminary data.</text>
</comment>
<evidence type="ECO:0000256" key="3">
    <source>
        <dbReference type="ARBA" id="ARBA00022989"/>
    </source>
</evidence>
<evidence type="ECO:0000256" key="4">
    <source>
        <dbReference type="ARBA" id="ARBA00023136"/>
    </source>
</evidence>
<feature type="transmembrane region" description="Helical" evidence="6">
    <location>
        <begin position="286"/>
        <end position="304"/>
    </location>
</feature>
<evidence type="ECO:0000256" key="1">
    <source>
        <dbReference type="ARBA" id="ARBA00004127"/>
    </source>
</evidence>
<feature type="transmembrane region" description="Helical" evidence="6">
    <location>
        <begin position="418"/>
        <end position="440"/>
    </location>
</feature>
<feature type="transmembrane region" description="Helical" evidence="6">
    <location>
        <begin position="217"/>
        <end position="239"/>
    </location>
</feature>
<keyword evidence="2 5" id="KW-0812">Transmembrane</keyword>
<keyword evidence="3 6" id="KW-1133">Transmembrane helix</keyword>
<keyword evidence="4 6" id="KW-0472">Membrane</keyword>
<protein>
    <submittedName>
        <fullName evidence="9">Monovalent cation/H+ antiporter subunit D family protein</fullName>
    </submittedName>
</protein>
<dbReference type="Pfam" id="PF00361">
    <property type="entry name" value="Proton_antipo_M"/>
    <property type="match status" value="1"/>
</dbReference>
<dbReference type="Proteomes" id="UP000622317">
    <property type="component" value="Unassembled WGS sequence"/>
</dbReference>
<sequence>MTTDALFQSSMVPLFAVLVSMAAIPAILFSSRMPNLRESWSFLAAGIKFALVLSLVPGALRGESVGITLLEIAPGISFSLVADPLGVLFALVASGLWIVTTAYALGYMRGHHEKKQTRFFCSFALSLSATLGIAFSDNLITFLIFYELLTLATYPLVVHKESPDALRSGRMYLGYALTAGLLFLAAAVWINVRVGEVSFIAGGFIPEGAFGEGELKLLFLLFMVGVGVKAGVMPLHSWLPAAMVAPTPVSALLHAVAVVKSGAFGVLRVTGFVFGPEMMREHGLDVLLAIFAGATILLASTIALRQDNLKKRLAYSTVGHLSYIVMGAALASPAALTGSLMHLSAHAVMKITLFFCAGAIIVHSHKTEISQLDGLGRRMPWTFAAFGIGALGLAGIPPVYGFLSKWWLSMGSLDSGQGIVLGVFLLSGLLNAGYFFPIVIRGFFRPAAPDAHFPKGEATPWMVVPLCITATLALIFGIFPDFPLPFFEIASRVVESVMGELPQALNANEIGLAR</sequence>
<dbReference type="GO" id="GO:0016020">
    <property type="term" value="C:membrane"/>
    <property type="evidence" value="ECO:0007669"/>
    <property type="project" value="UniProtKB-SubCell"/>
</dbReference>
<dbReference type="GO" id="GO:0012505">
    <property type="term" value="C:endomembrane system"/>
    <property type="evidence" value="ECO:0007669"/>
    <property type="project" value="UniProtKB-SubCell"/>
</dbReference>